<accession>A0A944CJ95</accession>
<reference evidence="1 2" key="1">
    <citation type="journal article" date="2021" name="Microorganisms">
        <title>Bacterial Dimethylsulfoniopropionate Biosynthesis in the East China Sea.</title>
        <authorList>
            <person name="Liu J."/>
            <person name="Zhang Y."/>
            <person name="Liu J."/>
            <person name="Zhong H."/>
            <person name="Williams B.T."/>
            <person name="Zheng Y."/>
            <person name="Curson A.R.J."/>
            <person name="Sun C."/>
            <person name="Sun H."/>
            <person name="Song D."/>
            <person name="Wagner Mackenzie B."/>
            <person name="Bermejo Martinez A."/>
            <person name="Todd J.D."/>
            <person name="Zhang X.H."/>
        </authorList>
    </citation>
    <scope>NUCLEOTIDE SEQUENCE [LARGE SCALE GENOMIC DNA]</scope>
    <source>
        <strain evidence="1 2">ESS08</strain>
    </source>
</reference>
<dbReference type="Proteomes" id="UP000761411">
    <property type="component" value="Unassembled WGS sequence"/>
</dbReference>
<sequence>MRRNFLRCIGELLDQEKYGVNGRIAIIENKEAVLTVFGFKNGKWLNLWDIDSRILSLFYKSYDAEFDWFIVVYDYATFCADKDIKEAIIWHEIGHIVYPVLEQQLNIESEIQCDGLAIKNGHQEGIRKILNLTMKMAKTLNNETLTYITFERQMKLPG</sequence>
<name>A0A944CJ95_9BACI</name>
<evidence type="ECO:0000313" key="2">
    <source>
        <dbReference type="Proteomes" id="UP000761411"/>
    </source>
</evidence>
<evidence type="ECO:0008006" key="3">
    <source>
        <dbReference type="Google" id="ProtNLM"/>
    </source>
</evidence>
<keyword evidence="2" id="KW-1185">Reference proteome</keyword>
<proteinExistence type="predicted"/>
<organism evidence="1 2">
    <name type="scientific">Mesobacillus boroniphilus</name>
    <dbReference type="NCBI Taxonomy" id="308892"/>
    <lineage>
        <taxon>Bacteria</taxon>
        <taxon>Bacillati</taxon>
        <taxon>Bacillota</taxon>
        <taxon>Bacilli</taxon>
        <taxon>Bacillales</taxon>
        <taxon>Bacillaceae</taxon>
        <taxon>Mesobacillus</taxon>
    </lineage>
</organism>
<dbReference type="AlphaFoldDB" id="A0A944CJ95"/>
<evidence type="ECO:0000313" key="1">
    <source>
        <dbReference type="EMBL" id="MBS8264270.1"/>
    </source>
</evidence>
<dbReference type="EMBL" id="QTKX01000001">
    <property type="protein sequence ID" value="MBS8264270.1"/>
    <property type="molecule type" value="Genomic_DNA"/>
</dbReference>
<protein>
    <recommendedName>
        <fullName evidence="3">Phage metallopeptidase domain-containing protein</fullName>
    </recommendedName>
</protein>
<comment type="caution">
    <text evidence="1">The sequence shown here is derived from an EMBL/GenBank/DDBJ whole genome shotgun (WGS) entry which is preliminary data.</text>
</comment>
<gene>
    <name evidence="1" type="ORF">DYI25_07460</name>
</gene>